<reference evidence="1 2" key="1">
    <citation type="submission" date="2024-04" db="EMBL/GenBank/DDBJ databases">
        <title>draft genome sequnece of Paenibacillus filicis.</title>
        <authorList>
            <person name="Kim D.-U."/>
        </authorList>
    </citation>
    <scope>NUCLEOTIDE SEQUENCE [LARGE SCALE GENOMIC DNA]</scope>
    <source>
        <strain evidence="1 2">KACC14197</strain>
    </source>
</reference>
<keyword evidence="2" id="KW-1185">Reference proteome</keyword>
<accession>A0ABU9DDE8</accession>
<dbReference type="Gene3D" id="2.130.10.10">
    <property type="entry name" value="YVTN repeat-like/Quinoprotein amine dehydrogenase"/>
    <property type="match status" value="1"/>
</dbReference>
<dbReference type="InterPro" id="IPR015943">
    <property type="entry name" value="WD40/YVTN_repeat-like_dom_sf"/>
</dbReference>
<name>A0ABU9DDE8_9BACL</name>
<evidence type="ECO:0000313" key="1">
    <source>
        <dbReference type="EMBL" id="MEK8126866.1"/>
    </source>
</evidence>
<dbReference type="EMBL" id="JBBPCC010000001">
    <property type="protein sequence ID" value="MEK8126866.1"/>
    <property type="molecule type" value="Genomic_DNA"/>
</dbReference>
<organism evidence="1 2">
    <name type="scientific">Paenibacillus filicis</name>
    <dbReference type="NCBI Taxonomy" id="669464"/>
    <lineage>
        <taxon>Bacteria</taxon>
        <taxon>Bacillati</taxon>
        <taxon>Bacillota</taxon>
        <taxon>Bacilli</taxon>
        <taxon>Bacillales</taxon>
        <taxon>Paenibacillaceae</taxon>
        <taxon>Paenibacillus</taxon>
    </lineage>
</organism>
<comment type="caution">
    <text evidence="1">The sequence shown here is derived from an EMBL/GenBank/DDBJ whole genome shotgun (WGS) entry which is preliminary data.</text>
</comment>
<dbReference type="RefSeq" id="WP_341413910.1">
    <property type="nucleotide sequence ID" value="NZ_JBBPCC010000001.1"/>
</dbReference>
<sequence>MTLDTKQITDASTGLTYRSIGREGSHTTHHYFTAMTWRPDSSRLILSTDVSLDAMLCSFVSYDLTSGESVLLEENASWGGGVVSLDDRLYYLKNGGIRGIDLTTQETVLTIPAGDDRVYGGPLSITNDGRTLGLYWKQDDRWTIGWADVRTGEVHATLTPGFTAPYEVANHAMVNPEHPHLIFYAHEGRTQDIPDRIWLADTSVLGGNPRNLYDQRMLQGGELGEYVGHEAWSFDGERLYFVRYSSSPLSPKGLGYVNRQGTESGNINGDYRHWHAAPSPDGRWLVSDTESDDHTSKIVLTEVATGRAEVLCEVKRWPHHPGHPHPSFSVDSRKIAFIFADEADCLRVGCIDLSSSVLGKEHISP</sequence>
<proteinExistence type="predicted"/>
<gene>
    <name evidence="1" type="ORF">WMW72_02985</name>
</gene>
<dbReference type="SUPFAM" id="SSF82171">
    <property type="entry name" value="DPP6 N-terminal domain-like"/>
    <property type="match status" value="1"/>
</dbReference>
<protein>
    <recommendedName>
        <fullName evidence="3">Oligogalacturonate lyase</fullName>
    </recommendedName>
</protein>
<evidence type="ECO:0008006" key="3">
    <source>
        <dbReference type="Google" id="ProtNLM"/>
    </source>
</evidence>
<evidence type="ECO:0000313" key="2">
    <source>
        <dbReference type="Proteomes" id="UP001469365"/>
    </source>
</evidence>
<dbReference type="Proteomes" id="UP001469365">
    <property type="component" value="Unassembled WGS sequence"/>
</dbReference>